<organism evidence="1 2">
    <name type="scientific">Paraburkholderia sartisoli</name>
    <dbReference type="NCBI Taxonomy" id="83784"/>
    <lineage>
        <taxon>Bacteria</taxon>
        <taxon>Pseudomonadati</taxon>
        <taxon>Pseudomonadota</taxon>
        <taxon>Betaproteobacteria</taxon>
        <taxon>Burkholderiales</taxon>
        <taxon>Burkholderiaceae</taxon>
        <taxon>Paraburkholderia</taxon>
    </lineage>
</organism>
<dbReference type="EMBL" id="FNRQ01000015">
    <property type="protein sequence ID" value="SEB24757.1"/>
    <property type="molecule type" value="Genomic_DNA"/>
</dbReference>
<sequence>MRTDPRAACGNEKELLFWAVVHDAIAHPLMALTAYSRLSIRFHDYTSHYAWPRDTRAPIAPVTVHSDRFGELIVTAKPSGVFEVQHGRIAHRFVVRAIDVSDAVEQAEQWFNDLVELIPESAL</sequence>
<reference evidence="2" key="1">
    <citation type="submission" date="2016-10" db="EMBL/GenBank/DDBJ databases">
        <authorList>
            <person name="Varghese N."/>
            <person name="Submissions S."/>
        </authorList>
    </citation>
    <scope>NUCLEOTIDE SEQUENCE [LARGE SCALE GENOMIC DNA]</scope>
    <source>
        <strain evidence="2">LMG 24000</strain>
    </source>
</reference>
<dbReference type="AlphaFoldDB" id="A0A1H4HSF0"/>
<evidence type="ECO:0000313" key="2">
    <source>
        <dbReference type="Proteomes" id="UP000198638"/>
    </source>
</evidence>
<accession>A0A1H4HSF0</accession>
<dbReference type="OrthoDB" id="9135682at2"/>
<evidence type="ECO:0000313" key="1">
    <source>
        <dbReference type="EMBL" id="SEB24757.1"/>
    </source>
</evidence>
<proteinExistence type="predicted"/>
<dbReference type="STRING" id="83784.SAMN05192564_11510"/>
<name>A0A1H4HSF0_9BURK</name>
<dbReference type="Proteomes" id="UP000198638">
    <property type="component" value="Unassembled WGS sequence"/>
</dbReference>
<dbReference type="RefSeq" id="WP_090538167.1">
    <property type="nucleotide sequence ID" value="NZ_FNRQ01000015.1"/>
</dbReference>
<keyword evidence="2" id="KW-1185">Reference proteome</keyword>
<gene>
    <name evidence="1" type="ORF">SAMN05192564_11510</name>
</gene>
<protein>
    <submittedName>
        <fullName evidence="1">Uncharacterized protein</fullName>
    </submittedName>
</protein>